<dbReference type="Pfam" id="PF03177">
    <property type="entry name" value="Nucleoporin_C"/>
    <property type="match status" value="1"/>
</dbReference>
<dbReference type="InterPro" id="IPR014908">
    <property type="entry name" value="Nucleoporin_Nup133/Nup155_N"/>
</dbReference>
<dbReference type="GeneID" id="54783624"/>
<feature type="region of interest" description="Disordered" evidence="5">
    <location>
        <begin position="18"/>
        <end position="66"/>
    </location>
</feature>
<dbReference type="InterPro" id="IPR036322">
    <property type="entry name" value="WD40_repeat_dom_sf"/>
</dbReference>
<gene>
    <name evidence="8" type="ORF">DIURU_004973</name>
</gene>
<keyword evidence="9" id="KW-1185">Reference proteome</keyword>
<dbReference type="GO" id="GO:0006405">
    <property type="term" value="P:RNA export from nucleus"/>
    <property type="evidence" value="ECO:0007669"/>
    <property type="project" value="TreeGrafter"/>
</dbReference>
<dbReference type="EMBL" id="SWFT01000149">
    <property type="protein sequence ID" value="KAA8898118.1"/>
    <property type="molecule type" value="Genomic_DNA"/>
</dbReference>
<dbReference type="FunFam" id="1.25.40.440:FF:000001">
    <property type="entry name" value="Nuclear pore complex subunit"/>
    <property type="match status" value="1"/>
</dbReference>
<evidence type="ECO:0000256" key="1">
    <source>
        <dbReference type="ARBA" id="ARBA00004123"/>
    </source>
</evidence>
<reference evidence="8 9" key="1">
    <citation type="submission" date="2019-07" db="EMBL/GenBank/DDBJ databases">
        <title>Genome assembly of two rare yeast pathogens: Diutina rugosa and Trichomonascus ciferrii.</title>
        <authorList>
            <person name="Mixao V."/>
            <person name="Saus E."/>
            <person name="Hansen A."/>
            <person name="Lass-Flor C."/>
            <person name="Gabaldon T."/>
        </authorList>
    </citation>
    <scope>NUCLEOTIDE SEQUENCE [LARGE SCALE GENOMIC DNA]</scope>
    <source>
        <strain evidence="8 9">CBS 613</strain>
    </source>
</reference>
<evidence type="ECO:0000259" key="6">
    <source>
        <dbReference type="Pfam" id="PF03177"/>
    </source>
</evidence>
<feature type="domain" description="Nucleoporin Nup133/Nup155-like N-terminal" evidence="7">
    <location>
        <begin position="132"/>
        <end position="593"/>
    </location>
</feature>
<dbReference type="SUPFAM" id="SSF50978">
    <property type="entry name" value="WD40 repeat-like"/>
    <property type="match status" value="1"/>
</dbReference>
<dbReference type="PANTHER" id="PTHR10350">
    <property type="entry name" value="NUCLEAR PORE COMPLEX PROTEIN NUP155"/>
    <property type="match status" value="1"/>
</dbReference>
<dbReference type="Proteomes" id="UP000449547">
    <property type="component" value="Unassembled WGS sequence"/>
</dbReference>
<dbReference type="GO" id="GO:0006606">
    <property type="term" value="P:protein import into nucleus"/>
    <property type="evidence" value="ECO:0007669"/>
    <property type="project" value="TreeGrafter"/>
</dbReference>
<dbReference type="InterPro" id="IPR007187">
    <property type="entry name" value="Nucleoporin_Nup133/Nup155_C"/>
</dbReference>
<protein>
    <recommendedName>
        <fullName evidence="10">Nucleoporin Nup133/Nup155-like N-terminal domain-containing protein</fullName>
    </recommendedName>
</protein>
<proteinExistence type="inferred from homology"/>
<evidence type="ECO:0000256" key="2">
    <source>
        <dbReference type="ARBA" id="ARBA00007373"/>
    </source>
</evidence>
<feature type="compositionally biased region" description="Polar residues" evidence="5">
    <location>
        <begin position="18"/>
        <end position="53"/>
    </location>
</feature>
<evidence type="ECO:0000313" key="9">
    <source>
        <dbReference type="Proteomes" id="UP000449547"/>
    </source>
</evidence>
<dbReference type="InterPro" id="IPR015943">
    <property type="entry name" value="WD40/YVTN_repeat-like_dom_sf"/>
</dbReference>
<dbReference type="RefSeq" id="XP_034010375.1">
    <property type="nucleotide sequence ID" value="XM_034157903.1"/>
</dbReference>
<dbReference type="Gene3D" id="1.20.120.1880">
    <property type="entry name" value="Nucleoporin, helical C-terminal domain"/>
    <property type="match status" value="1"/>
</dbReference>
<comment type="subcellular location">
    <subcellularLocation>
        <location evidence="1">Nucleus</location>
    </subcellularLocation>
</comment>
<dbReference type="Gene3D" id="1.20.58.1780">
    <property type="match status" value="1"/>
</dbReference>
<keyword evidence="3" id="KW-0813">Transport</keyword>
<dbReference type="VEuPathDB" id="FungiDB:DIURU_004973"/>
<dbReference type="InterPro" id="IPR042538">
    <property type="entry name" value="Nucleoporin_Nup155_C_3"/>
</dbReference>
<dbReference type="Pfam" id="PF08801">
    <property type="entry name" value="Nucleoporin_N"/>
    <property type="match status" value="1"/>
</dbReference>
<dbReference type="InterPro" id="IPR042533">
    <property type="entry name" value="Nucleoporin_Nup155_C_1"/>
</dbReference>
<organism evidence="8 9">
    <name type="scientific">Diutina rugosa</name>
    <name type="common">Yeast</name>
    <name type="synonym">Candida rugosa</name>
    <dbReference type="NCBI Taxonomy" id="5481"/>
    <lineage>
        <taxon>Eukaryota</taxon>
        <taxon>Fungi</taxon>
        <taxon>Dikarya</taxon>
        <taxon>Ascomycota</taxon>
        <taxon>Saccharomycotina</taxon>
        <taxon>Pichiomycetes</taxon>
        <taxon>Debaryomycetaceae</taxon>
        <taxon>Diutina</taxon>
    </lineage>
</organism>
<keyword evidence="4" id="KW-0539">Nucleus</keyword>
<evidence type="ECO:0008006" key="10">
    <source>
        <dbReference type="Google" id="ProtNLM"/>
    </source>
</evidence>
<dbReference type="GO" id="GO:0036228">
    <property type="term" value="P:protein localization to nuclear inner membrane"/>
    <property type="evidence" value="ECO:0007669"/>
    <property type="project" value="TreeGrafter"/>
</dbReference>
<dbReference type="InterPro" id="IPR004870">
    <property type="entry name" value="Nucleoporin_Nup155"/>
</dbReference>
<sequence length="1361" mass="153370">MFGSSDSRYIKPTLSLKSATSESPQFMASRSTNVSSASANGHSKSLAMSSNPSHPTPRRFVPRPDLNPKQVSYKIQVPGFSALSPLQLGGKYISDMTNIDMMTPNDLYVGELNPQDSDDNYNFAYNQGLGDFTRFEEVFSLNLPDKFFEEYNQSKANFKMGMFREINRVWLAMDNRLVLWNYQCPPSSFNHGSQFTTIDKMSHSILQVALVPPKPGVFKPEITHVLVAATTNDIHLYLVTNADNNLELYDPHLSVSVHGHSVNQLAVHPITHDIYFCEENSVSIWRIDYWNKARFGKNRCEKVCLTDSLLSGAGARFSNMWGSNSLEVPNHGMGGAESIISLKFSPSYQVVYTLSNRSTLRVYKINQKNDLHETEKLNSAQILKMVTNLYGPTSVVQTFEEFGIVGIDVVEKIESKAVQLIATTTMGCRIFFKLSQGYSVVTSSRLSVLSVKFPPSREETVENNNEMGFLTHTAQMQKKSNQYRSKVLANTKLAKVISPGIFIAVKRTKRSDKLFISTPNFGYYKKHNEMLEDAEFYSIGGGEDPTYVREVVQLNSSMINPQVAQPPVGFANVMATQYTKPPLRFAVLTNKGVKIFEYRHSNKVLSSLKNDSIEAFIGENGFEETCNTLLYLACSLTNEVAKRKASLLFASCGEPARLLEPIMPLNGPQLSQLTALTGYSSPQGVSSSSHPTADQVVLSDRFYGTCLLISRVFRDFWFQPVFSSLPYIKKTSSGAVEKNSIKSDNLLIEKLNISKSQLEFFIGTTVTLLEFFNSTGVTTISGLSVPSNLTHGDPFQLDSEICLRSEHIAFASIIKSLESIKEGLTFLMVLYEQQEQSDSKSLVEVFKGMSISAQVNLLTLSFDDILLPTREVKQLVKDLFSNIVNQKIAMGGGSIDVVTSSLKGKCESFCSADDVFIFKAIENLTKAKKIGARDQDLRDKCLSNATHFFEKAFASLSYDNVESTVDIMVDLEYYQGAVELVLKLIQKVGSVPNSSKDEDDQFKKRLYQLVFGVLTKIDSKALKLSDLDSDTLIFINQVRNPTYDLCFNCKDKDFQFSLYQWFIDQGVPERLLQVTTGPILEFITEKSHSSLKMSDLLWMYYAKHENFFDAAWILYLLAISDFDIELSQRVEFLARANGFCNCVCPPNLRQKMIELSQVVTELFDIATIQMDLVKFVESDQRISKPNRDATARTLYHSKIFSISDLFNQYADALGYYELCLVIFYVSDYKNTDDILKRWELLLEKLYTDFRQTPDKTPFFVILDGLFSEWGPKISDNDVVFPIDTLMKLVAKYVKDAIDEFGPGQKPPNGYLTNLFILSGVSYDKVQHVMRSVISFDKNFEVYPGFTKELETREVGCMIKQS</sequence>
<dbReference type="Gene3D" id="1.25.40.450">
    <property type="entry name" value="Nucleoporin, helical domain, N-terminal subdomain"/>
    <property type="match status" value="1"/>
</dbReference>
<accession>A0A642UFS4</accession>
<dbReference type="GO" id="GO:0044611">
    <property type="term" value="C:nuclear pore inner ring"/>
    <property type="evidence" value="ECO:0007669"/>
    <property type="project" value="TreeGrafter"/>
</dbReference>
<evidence type="ECO:0000256" key="3">
    <source>
        <dbReference type="ARBA" id="ARBA00022448"/>
    </source>
</evidence>
<dbReference type="OMA" id="SWAPFQK"/>
<dbReference type="Gene3D" id="1.25.40.440">
    <property type="entry name" value="Nucleoporin, helical domain, central subdomain"/>
    <property type="match status" value="1"/>
</dbReference>
<evidence type="ECO:0000259" key="7">
    <source>
        <dbReference type="Pfam" id="PF08801"/>
    </source>
</evidence>
<dbReference type="PANTHER" id="PTHR10350:SF6">
    <property type="entry name" value="NUCLEAR PORE COMPLEX PROTEIN NUP155"/>
    <property type="match status" value="1"/>
</dbReference>
<dbReference type="GO" id="GO:0000972">
    <property type="term" value="P:transcription-dependent tethering of RNA polymerase II gene DNA at nuclear periphery"/>
    <property type="evidence" value="ECO:0007669"/>
    <property type="project" value="TreeGrafter"/>
</dbReference>
<comment type="similarity">
    <text evidence="2">Belongs to the non-repetitive/WGA-negative nucleoporin family.</text>
</comment>
<evidence type="ECO:0000256" key="5">
    <source>
        <dbReference type="SAM" id="MobiDB-lite"/>
    </source>
</evidence>
<evidence type="ECO:0000256" key="4">
    <source>
        <dbReference type="ARBA" id="ARBA00023242"/>
    </source>
</evidence>
<dbReference type="OrthoDB" id="338970at2759"/>
<evidence type="ECO:0000313" key="8">
    <source>
        <dbReference type="EMBL" id="KAA8898118.1"/>
    </source>
</evidence>
<feature type="domain" description="Nucleoporin Nup133/Nup155-like C-terminal" evidence="6">
    <location>
        <begin position="699"/>
        <end position="1352"/>
    </location>
</feature>
<name>A0A642UFS4_DIURU</name>
<dbReference type="Gene3D" id="2.130.10.10">
    <property type="entry name" value="YVTN repeat-like/Quinoprotein amine dehydrogenase"/>
    <property type="match status" value="1"/>
</dbReference>
<comment type="caution">
    <text evidence="8">The sequence shown here is derived from an EMBL/GenBank/DDBJ whole genome shotgun (WGS) entry which is preliminary data.</text>
</comment>
<dbReference type="GO" id="GO:0017056">
    <property type="term" value="F:structural constituent of nuclear pore"/>
    <property type="evidence" value="ECO:0007669"/>
    <property type="project" value="InterPro"/>
</dbReference>
<dbReference type="InterPro" id="IPR042537">
    <property type="entry name" value="Nucleoporin_Nup155_C_2"/>
</dbReference>